<organism evidence="2 3">
    <name type="scientific">Filobasidium floriforme</name>
    <dbReference type="NCBI Taxonomy" id="5210"/>
    <lineage>
        <taxon>Eukaryota</taxon>
        <taxon>Fungi</taxon>
        <taxon>Dikarya</taxon>
        <taxon>Basidiomycota</taxon>
        <taxon>Agaricomycotina</taxon>
        <taxon>Tremellomycetes</taxon>
        <taxon>Filobasidiales</taxon>
        <taxon>Filobasidiaceae</taxon>
        <taxon>Filobasidium</taxon>
    </lineage>
</organism>
<sequence length="303" mass="33153">MALRNTTRKTTALVPAAAPIIVEALRAGPLTTQELWAKCISDSVQNAGSSQQAGEGGSSGADKLGLHEVFRTKNDFKKRILPILEANAIIQQHHLQYPQARIVDPAKRSSMIVEKLVAKRHRSGKSSTPSQSSSSTAAAFSSKTASTTASPSSSSSSSTSTDFVWSLNHNLLPESTQHPSLTDPTLSTSLQDRLSRISSGTESVHLITSQTRAERAASKEQYHESKILHLAQVQNVWKRPQGVLNPRRYGGEAEEWVSSEEERQHLNKRRGLKRVGKERRMVRLVKILGDAYLGKEGQVPMSS</sequence>
<feature type="region of interest" description="Disordered" evidence="1">
    <location>
        <begin position="117"/>
        <end position="159"/>
    </location>
</feature>
<accession>A0A8K0JE99</accession>
<evidence type="ECO:0000256" key="1">
    <source>
        <dbReference type="SAM" id="MobiDB-lite"/>
    </source>
</evidence>
<evidence type="ECO:0000313" key="3">
    <source>
        <dbReference type="Proteomes" id="UP000812966"/>
    </source>
</evidence>
<dbReference type="EMBL" id="JABELV010000314">
    <property type="protein sequence ID" value="KAG7527354.1"/>
    <property type="molecule type" value="Genomic_DNA"/>
</dbReference>
<evidence type="ECO:0000313" key="2">
    <source>
        <dbReference type="EMBL" id="KAG7527354.1"/>
    </source>
</evidence>
<comment type="caution">
    <text evidence="2">The sequence shown here is derived from an EMBL/GenBank/DDBJ whole genome shotgun (WGS) entry which is preliminary data.</text>
</comment>
<dbReference type="Proteomes" id="UP000812966">
    <property type="component" value="Unassembled WGS sequence"/>
</dbReference>
<protein>
    <submittedName>
        <fullName evidence="2">Uncharacterized protein</fullName>
    </submittedName>
</protein>
<gene>
    <name evidence="2" type="ORF">FFLO_07016</name>
</gene>
<name>A0A8K0JE99_9TREE</name>
<feature type="compositionally biased region" description="Low complexity" evidence="1">
    <location>
        <begin position="126"/>
        <end position="159"/>
    </location>
</feature>
<keyword evidence="3" id="KW-1185">Reference proteome</keyword>
<dbReference type="AlphaFoldDB" id="A0A8K0JE99"/>
<proteinExistence type="predicted"/>
<reference evidence="2" key="1">
    <citation type="submission" date="2020-04" db="EMBL/GenBank/DDBJ databases">
        <title>Analysis of mating type loci in Filobasidium floriforme.</title>
        <authorList>
            <person name="Nowrousian M."/>
        </authorList>
    </citation>
    <scope>NUCLEOTIDE SEQUENCE</scope>
    <source>
        <strain evidence="2">CBS 6242</strain>
    </source>
</reference>